<dbReference type="RefSeq" id="WP_120274720.1">
    <property type="nucleotide sequence ID" value="NZ_RAPN01000003.1"/>
</dbReference>
<protein>
    <submittedName>
        <fullName evidence="4">Carbohydrate binding protein with CBM9 domain</fullName>
    </submittedName>
</protein>
<organism evidence="4 5">
    <name type="scientific">Mangrovibacterium diazotrophicum</name>
    <dbReference type="NCBI Taxonomy" id="1261403"/>
    <lineage>
        <taxon>Bacteria</taxon>
        <taxon>Pseudomonadati</taxon>
        <taxon>Bacteroidota</taxon>
        <taxon>Bacteroidia</taxon>
        <taxon>Marinilabiliales</taxon>
        <taxon>Prolixibacteraceae</taxon>
        <taxon>Mangrovibacterium</taxon>
    </lineage>
</organism>
<dbReference type="Proteomes" id="UP000283387">
    <property type="component" value="Unassembled WGS sequence"/>
</dbReference>
<dbReference type="Pfam" id="PF19313">
    <property type="entry name" value="DUF5916"/>
    <property type="match status" value="1"/>
</dbReference>
<name>A0A419VX81_9BACT</name>
<dbReference type="SUPFAM" id="SSF49344">
    <property type="entry name" value="CBD9-like"/>
    <property type="match status" value="1"/>
</dbReference>
<feature type="signal peptide" evidence="1">
    <location>
        <begin position="1"/>
        <end position="22"/>
    </location>
</feature>
<evidence type="ECO:0000313" key="4">
    <source>
        <dbReference type="EMBL" id="RKD87690.1"/>
    </source>
</evidence>
<accession>A0A419VX81</accession>
<reference evidence="4 5" key="1">
    <citation type="submission" date="2018-09" db="EMBL/GenBank/DDBJ databases">
        <title>Genomic Encyclopedia of Archaeal and Bacterial Type Strains, Phase II (KMG-II): from individual species to whole genera.</title>
        <authorList>
            <person name="Goeker M."/>
        </authorList>
    </citation>
    <scope>NUCLEOTIDE SEQUENCE [LARGE SCALE GENOMIC DNA]</scope>
    <source>
        <strain evidence="4 5">DSM 27148</strain>
    </source>
</reference>
<feature type="domain" description="DUF5916" evidence="3">
    <location>
        <begin position="237"/>
        <end position="877"/>
    </location>
</feature>
<dbReference type="GO" id="GO:0016052">
    <property type="term" value="P:carbohydrate catabolic process"/>
    <property type="evidence" value="ECO:0007669"/>
    <property type="project" value="InterPro"/>
</dbReference>
<dbReference type="InterPro" id="IPR045670">
    <property type="entry name" value="DUF5916"/>
</dbReference>
<dbReference type="AlphaFoldDB" id="A0A419VX81"/>
<dbReference type="OrthoDB" id="9786766at2"/>
<dbReference type="GO" id="GO:0004553">
    <property type="term" value="F:hydrolase activity, hydrolyzing O-glycosyl compounds"/>
    <property type="evidence" value="ECO:0007669"/>
    <property type="project" value="InterPro"/>
</dbReference>
<gene>
    <name evidence="4" type="ORF">BC643_3697</name>
</gene>
<evidence type="ECO:0000256" key="1">
    <source>
        <dbReference type="SAM" id="SignalP"/>
    </source>
</evidence>
<proteinExistence type="predicted"/>
<dbReference type="GO" id="GO:0030246">
    <property type="term" value="F:carbohydrate binding"/>
    <property type="evidence" value="ECO:0007669"/>
    <property type="project" value="InterPro"/>
</dbReference>
<keyword evidence="5" id="KW-1185">Reference proteome</keyword>
<dbReference type="EMBL" id="RAPN01000003">
    <property type="protein sequence ID" value="RKD87690.1"/>
    <property type="molecule type" value="Genomic_DNA"/>
</dbReference>
<feature type="domain" description="Carbohydrate-binding" evidence="2">
    <location>
        <begin position="43"/>
        <end position="197"/>
    </location>
</feature>
<dbReference type="Gene3D" id="2.60.40.1190">
    <property type="match status" value="1"/>
</dbReference>
<dbReference type="InterPro" id="IPR010502">
    <property type="entry name" value="Carb-bd_dom_fam9"/>
</dbReference>
<comment type="caution">
    <text evidence="4">The sequence shown here is derived from an EMBL/GenBank/DDBJ whole genome shotgun (WGS) entry which is preliminary data.</text>
</comment>
<evidence type="ECO:0000259" key="2">
    <source>
        <dbReference type="Pfam" id="PF06452"/>
    </source>
</evidence>
<evidence type="ECO:0000313" key="5">
    <source>
        <dbReference type="Proteomes" id="UP000283387"/>
    </source>
</evidence>
<feature type="chain" id="PRO_5019041372" evidence="1">
    <location>
        <begin position="23"/>
        <end position="880"/>
    </location>
</feature>
<dbReference type="Pfam" id="PF06452">
    <property type="entry name" value="CBM9_1"/>
    <property type="match status" value="1"/>
</dbReference>
<keyword evidence="1" id="KW-0732">Signal</keyword>
<evidence type="ECO:0000259" key="3">
    <source>
        <dbReference type="Pfam" id="PF19313"/>
    </source>
</evidence>
<sequence>MKKITLSIILASLLFIQLQAFSQDEPIAKKTYQTAFTLSPPTIDGFMNDSCWNNVDWGNDFIQTQPYENKPPSQKTAFKILYDDNNLYVFIRAYDTEADQISRRISRRDNFDGDMVEINIDSYYDQQTAFSFTAMASGAKGDEAVSKDGNNWDSSWNPIWFLKTSIDDKGWCAEMRIPFSQLRFGKKDEHIWGIQVMRHIFRLEERSTWQFIPKGSPGMVHLFGELHGIKNIKPKKQLELLPYTLAKVERFEKDGDNPFLDGKKSSFSAGLDGKAAITNDLTLDFSINPDFGQVEADPSEVNLSAFESYFSERRPFFIEGKDIFQFQPSNTIVINNMGADNLFYSRRIGRFPHYYPDLDDNEYADLPEATTILGAMKLSGKTKKGLSIGIMESLTANEKATIDNNGERRKESVEPLTNYFVGRVLQDFKKGETTLGGIVTAVNRDIDNPALNFLPTSAYTGGIDFSHSWKERTWYLKGNLEFSHIAGDEEAILELQQSSARYYQRPDATHVSVDSTRTSLSGYGGTLRFGRSSQKRIQFETSFTLRSPGLEFNDIGYMRHSDVIHHGSWLAYYLREPFSIFRNFYLNTNYWMYWDFSGKRLSTFANTNFNSQFKNKWRLNGNFTWISENTSTNMLRGGPSFIVPGSKEMSLNISTDQSKKLAFYMGSYHGIGDVNSYHYQEYWGGMEARPLNALSISLEPAFSINDNKLQYVDNCEVNDDQRYLFATLKQKTAVFIFRLNYTFSPELSLEYYGQPFISAGKYSDYKCITEPHADHFADRFRLFGENEVSYDTNDNTYTFSEDGIGSYTIDNPDFNFRQFRSNLVIRWEYKPGSTLFLVWSQGRTGSVPDGSFDYGRDFGELFDVKPHNVFLVKFSYWFSL</sequence>
<dbReference type="CDD" id="cd09618">
    <property type="entry name" value="CBM9_like_2"/>
    <property type="match status" value="1"/>
</dbReference>